<reference evidence="1 2" key="1">
    <citation type="submission" date="2019-02" db="EMBL/GenBank/DDBJ databases">
        <title>Genome of Pseudomonas korensis isolated from heavy metal contaminated environment.</title>
        <authorList>
            <person name="Ayangbenro A.S."/>
            <person name="Babalola O."/>
        </authorList>
    </citation>
    <scope>NUCLEOTIDE SEQUENCE [LARGE SCALE GENOMIC DNA]</scope>
    <source>
        <strain evidence="1 2">AB36</strain>
    </source>
</reference>
<evidence type="ECO:0008006" key="3">
    <source>
        <dbReference type="Google" id="ProtNLM"/>
    </source>
</evidence>
<evidence type="ECO:0000313" key="1">
    <source>
        <dbReference type="EMBL" id="RYM41205.1"/>
    </source>
</evidence>
<gene>
    <name evidence="1" type="ORF">EVS84_15040</name>
</gene>
<comment type="caution">
    <text evidence="1">The sequence shown here is derived from an EMBL/GenBank/DDBJ whole genome shotgun (WGS) entry which is preliminary data.</text>
</comment>
<dbReference type="Proteomes" id="UP000291107">
    <property type="component" value="Unassembled WGS sequence"/>
</dbReference>
<accession>A0A4Q4L4J9</accession>
<name>A0A4Q4L4J9_9PSED</name>
<dbReference type="AlphaFoldDB" id="A0A4Q4L4J9"/>
<evidence type="ECO:0000313" key="2">
    <source>
        <dbReference type="Proteomes" id="UP000291107"/>
    </source>
</evidence>
<dbReference type="EMBL" id="SEUB01000005">
    <property type="protein sequence ID" value="RYM41205.1"/>
    <property type="molecule type" value="Genomic_DNA"/>
</dbReference>
<sequence>METLNEANYIKWLLTDQMIDIVAAVSMGRDIISQFKENKLTTQQAMGRLRICNHSVILTLFKLHELRKKYGKFLSTLPSEETAGIFKDAADIENKKICKFRNSYAAHIFDRETMAPISMQKGEELLNSITGKDNDQCEAFYDWLYPLQWSIDKPCVVSSIERLRAYCRQLPGGELRRP</sequence>
<proteinExistence type="predicted"/>
<organism evidence="1 2">
    <name type="scientific">Pseudomonas koreensis</name>
    <dbReference type="NCBI Taxonomy" id="198620"/>
    <lineage>
        <taxon>Bacteria</taxon>
        <taxon>Pseudomonadati</taxon>
        <taxon>Pseudomonadota</taxon>
        <taxon>Gammaproteobacteria</taxon>
        <taxon>Pseudomonadales</taxon>
        <taxon>Pseudomonadaceae</taxon>
        <taxon>Pseudomonas</taxon>
    </lineage>
</organism>
<protein>
    <recommendedName>
        <fullName evidence="3">HEPN AbiU2-like domain-containing protein</fullName>
    </recommendedName>
</protein>
<dbReference type="Gene3D" id="1.20.120.1060">
    <property type="match status" value="1"/>
</dbReference>
<dbReference type="RefSeq" id="WP_129998895.1">
    <property type="nucleotide sequence ID" value="NZ_SEUB01000005.1"/>
</dbReference>